<proteinExistence type="predicted"/>
<evidence type="ECO:0000256" key="1">
    <source>
        <dbReference type="SAM" id="Phobius"/>
    </source>
</evidence>
<dbReference type="AlphaFoldDB" id="A0A016WJU0"/>
<feature type="transmembrane region" description="Helical" evidence="1">
    <location>
        <begin position="6"/>
        <end position="27"/>
    </location>
</feature>
<sequence length="80" mass="8519">MLMLVGMATGGAVMAMVAAVTVMVISLDVIRRVDLDMDTNTSSDMPVHAVLDVDMVLAAECQVSRMAIAQNGEKLCLIKH</sequence>
<comment type="caution">
    <text evidence="2">The sequence shown here is derived from an EMBL/GenBank/DDBJ whole genome shotgun (WGS) entry which is preliminary data.</text>
</comment>
<organism evidence="2 3">
    <name type="scientific">Ancylostoma ceylanicum</name>
    <dbReference type="NCBI Taxonomy" id="53326"/>
    <lineage>
        <taxon>Eukaryota</taxon>
        <taxon>Metazoa</taxon>
        <taxon>Ecdysozoa</taxon>
        <taxon>Nematoda</taxon>
        <taxon>Chromadorea</taxon>
        <taxon>Rhabditida</taxon>
        <taxon>Rhabditina</taxon>
        <taxon>Rhabditomorpha</taxon>
        <taxon>Strongyloidea</taxon>
        <taxon>Ancylostomatidae</taxon>
        <taxon>Ancylostomatinae</taxon>
        <taxon>Ancylostoma</taxon>
    </lineage>
</organism>
<reference evidence="3" key="1">
    <citation type="journal article" date="2015" name="Nat. Genet.">
        <title>The genome and transcriptome of the zoonotic hookworm Ancylostoma ceylanicum identify infection-specific gene families.</title>
        <authorList>
            <person name="Schwarz E.M."/>
            <person name="Hu Y."/>
            <person name="Antoshechkin I."/>
            <person name="Miller M.M."/>
            <person name="Sternberg P.W."/>
            <person name="Aroian R.V."/>
        </authorList>
    </citation>
    <scope>NUCLEOTIDE SEQUENCE</scope>
    <source>
        <strain evidence="3">HY135</strain>
    </source>
</reference>
<name>A0A016WJU0_9BILA</name>
<keyword evidence="1" id="KW-0472">Membrane</keyword>
<dbReference type="EMBL" id="JARK01000231">
    <property type="protein sequence ID" value="EYC40054.1"/>
    <property type="molecule type" value="Genomic_DNA"/>
</dbReference>
<dbReference type="Proteomes" id="UP000024635">
    <property type="component" value="Unassembled WGS sequence"/>
</dbReference>
<protein>
    <submittedName>
        <fullName evidence="2">Uncharacterized protein</fullName>
    </submittedName>
</protein>
<evidence type="ECO:0000313" key="3">
    <source>
        <dbReference type="Proteomes" id="UP000024635"/>
    </source>
</evidence>
<keyword evidence="1" id="KW-1133">Transmembrane helix</keyword>
<keyword evidence="1" id="KW-0812">Transmembrane</keyword>
<accession>A0A016WJU0</accession>
<keyword evidence="3" id="KW-1185">Reference proteome</keyword>
<gene>
    <name evidence="2" type="primary">Acey_s0631.g863</name>
    <name evidence="2" type="ORF">Y032_0631g863</name>
</gene>
<evidence type="ECO:0000313" key="2">
    <source>
        <dbReference type="EMBL" id="EYC40054.1"/>
    </source>
</evidence>